<dbReference type="InterPro" id="IPR011604">
    <property type="entry name" value="PDDEXK-like_dom_sf"/>
</dbReference>
<evidence type="ECO:0000259" key="5">
    <source>
        <dbReference type="Pfam" id="PF12705"/>
    </source>
</evidence>
<keyword evidence="2" id="KW-0863">Zinc-finger</keyword>
<accession>A0AAE0EN17</accession>
<keyword evidence="1" id="KW-0479">Metal-binding</keyword>
<keyword evidence="3" id="KW-0862">Zinc</keyword>
<organism evidence="6 7">
    <name type="scientific">Cymbomonas tetramitiformis</name>
    <dbReference type="NCBI Taxonomy" id="36881"/>
    <lineage>
        <taxon>Eukaryota</taxon>
        <taxon>Viridiplantae</taxon>
        <taxon>Chlorophyta</taxon>
        <taxon>Pyramimonadophyceae</taxon>
        <taxon>Pyramimonadales</taxon>
        <taxon>Pyramimonadaceae</taxon>
        <taxon>Cymbomonas</taxon>
    </lineage>
</organism>
<gene>
    <name evidence="6" type="ORF">CYMTET_55765</name>
</gene>
<dbReference type="GO" id="GO:0008270">
    <property type="term" value="F:zinc ion binding"/>
    <property type="evidence" value="ECO:0007669"/>
    <property type="project" value="UniProtKB-KW"/>
</dbReference>
<evidence type="ECO:0000256" key="1">
    <source>
        <dbReference type="ARBA" id="ARBA00022723"/>
    </source>
</evidence>
<evidence type="ECO:0000313" key="6">
    <source>
        <dbReference type="EMBL" id="KAK3233964.1"/>
    </source>
</evidence>
<evidence type="ECO:0000313" key="7">
    <source>
        <dbReference type="Proteomes" id="UP001190700"/>
    </source>
</evidence>
<dbReference type="Gene3D" id="3.90.320.10">
    <property type="match status" value="1"/>
</dbReference>
<evidence type="ECO:0000256" key="2">
    <source>
        <dbReference type="ARBA" id="ARBA00022771"/>
    </source>
</evidence>
<protein>
    <submittedName>
        <fullName evidence="6">Uncharacterized protein</fullName>
    </submittedName>
</protein>
<dbReference type="InterPro" id="IPR038726">
    <property type="entry name" value="PDDEXK_AddAB-type"/>
</dbReference>
<dbReference type="Gene3D" id="3.30.60.90">
    <property type="match status" value="1"/>
</dbReference>
<dbReference type="AlphaFoldDB" id="A0AAE0EN17"/>
<dbReference type="InterPro" id="IPR043145">
    <property type="entry name" value="Znf_ZZ_sf"/>
</dbReference>
<comment type="caution">
    <text evidence="6">The sequence shown here is derived from an EMBL/GenBank/DDBJ whole genome shotgun (WGS) entry which is preliminary data.</text>
</comment>
<sequence length="536" mass="59691">MKRARSWQQCGEAAESSRRRLAAQCPETRSACMLFRAEPGEHAAPDRSCGLHGEHALQDTMRARPDRGHMGGFCTCKDANHEMNIWNLLCPDRQDTPTTEAHLQKELISRKTKLPCHGTRCLEVRCGQPRGQELEVRCSQPRGQELEVLCGQPRSRTSFTVHGGIRCDACGMAPLVGTRFTSVIRAGLDLCQWCRGRCKDWGDPLATEQFVCIPDPGSWVLQFFLPGEQRRAGAVRRAIAAARFAPPLELIVHACEVAALAGMSKRCCQEQATSQWLARHPEKAAALGLRTPRRSPSSVLEAELDRLAAGQMQAIKDQLGLPRERPAHAVARRMLQELAGPAAAASCEAESAEAVQEALAAMVPMLAAVPGVARASEVAARMQRGVAREASCLDAHFEAVTHRNVRCHKRELPWRVFDPRTGRRVQVVVVGRIDGMEAGGSRRVVEVKNRRRRLMHQVPQHERVQVEAYMWLTDSRRRGAVHIERHDSDAVTTHITHIPALWAEVEQRLEAWVRLLLFGSCEMQTKTHMSRRGSTV</sequence>
<dbReference type="Pfam" id="PF12705">
    <property type="entry name" value="PDDEXK_1"/>
    <property type="match status" value="1"/>
</dbReference>
<proteinExistence type="predicted"/>
<dbReference type="InterPro" id="IPR000433">
    <property type="entry name" value="Znf_ZZ"/>
</dbReference>
<name>A0AAE0EN17_9CHLO</name>
<dbReference type="EMBL" id="LGRX02035586">
    <property type="protein sequence ID" value="KAK3233964.1"/>
    <property type="molecule type" value="Genomic_DNA"/>
</dbReference>
<feature type="domain" description="PD-(D/E)XK endonuclease-like" evidence="5">
    <location>
        <begin position="328"/>
        <end position="477"/>
    </location>
</feature>
<dbReference type="Proteomes" id="UP001190700">
    <property type="component" value="Unassembled WGS sequence"/>
</dbReference>
<feature type="domain" description="ZZ-type" evidence="4">
    <location>
        <begin position="162"/>
        <end position="195"/>
    </location>
</feature>
<dbReference type="Pfam" id="PF00569">
    <property type="entry name" value="ZZ"/>
    <property type="match status" value="1"/>
</dbReference>
<dbReference type="SUPFAM" id="SSF57850">
    <property type="entry name" value="RING/U-box"/>
    <property type="match status" value="1"/>
</dbReference>
<evidence type="ECO:0000259" key="4">
    <source>
        <dbReference type="Pfam" id="PF00569"/>
    </source>
</evidence>
<keyword evidence="7" id="KW-1185">Reference proteome</keyword>
<reference evidence="6 7" key="1">
    <citation type="journal article" date="2015" name="Genome Biol. Evol.">
        <title>Comparative Genomics of a Bacterivorous Green Alga Reveals Evolutionary Causalities and Consequences of Phago-Mixotrophic Mode of Nutrition.</title>
        <authorList>
            <person name="Burns J.A."/>
            <person name="Paasch A."/>
            <person name="Narechania A."/>
            <person name="Kim E."/>
        </authorList>
    </citation>
    <scope>NUCLEOTIDE SEQUENCE [LARGE SCALE GENOMIC DNA]</scope>
    <source>
        <strain evidence="6 7">PLY_AMNH</strain>
    </source>
</reference>
<evidence type="ECO:0000256" key="3">
    <source>
        <dbReference type="ARBA" id="ARBA00022833"/>
    </source>
</evidence>